<accession>A0AAV6ZPA2</accession>
<name>A0AAV6ZPA2_ENGPU</name>
<sequence length="91" mass="10861">MVHCAHWRFFDIRTLSRCATKQNNKRSHWFFWALLMLDSGTEQPKSKRWSEMTRIVRSHVQLFRCSLQCSNQKWSEKKRSSSSSIICSPPL</sequence>
<proteinExistence type="predicted"/>
<protein>
    <submittedName>
        <fullName evidence="1">Uncharacterized protein</fullName>
    </submittedName>
</protein>
<reference evidence="1" key="1">
    <citation type="thesis" date="2020" institute="ProQuest LLC" country="789 East Eisenhower Parkway, Ann Arbor, MI, USA">
        <title>Comparative Genomics and Chromosome Evolution.</title>
        <authorList>
            <person name="Mudd A.B."/>
        </authorList>
    </citation>
    <scope>NUCLEOTIDE SEQUENCE</scope>
    <source>
        <strain evidence="1">237g6f4</strain>
        <tissue evidence="1">Blood</tissue>
    </source>
</reference>
<evidence type="ECO:0000313" key="2">
    <source>
        <dbReference type="Proteomes" id="UP000824782"/>
    </source>
</evidence>
<dbReference type="EMBL" id="WNYA01000013">
    <property type="protein sequence ID" value="KAG8551032.1"/>
    <property type="molecule type" value="Genomic_DNA"/>
</dbReference>
<gene>
    <name evidence="1" type="ORF">GDO81_021905</name>
</gene>
<comment type="caution">
    <text evidence="1">The sequence shown here is derived from an EMBL/GenBank/DDBJ whole genome shotgun (WGS) entry which is preliminary data.</text>
</comment>
<organism evidence="1 2">
    <name type="scientific">Engystomops pustulosus</name>
    <name type="common">Tungara frog</name>
    <name type="synonym">Physalaemus pustulosus</name>
    <dbReference type="NCBI Taxonomy" id="76066"/>
    <lineage>
        <taxon>Eukaryota</taxon>
        <taxon>Metazoa</taxon>
        <taxon>Chordata</taxon>
        <taxon>Craniata</taxon>
        <taxon>Vertebrata</taxon>
        <taxon>Euteleostomi</taxon>
        <taxon>Amphibia</taxon>
        <taxon>Batrachia</taxon>
        <taxon>Anura</taxon>
        <taxon>Neobatrachia</taxon>
        <taxon>Hyloidea</taxon>
        <taxon>Leptodactylidae</taxon>
        <taxon>Leiuperinae</taxon>
        <taxon>Engystomops</taxon>
    </lineage>
</organism>
<dbReference type="Proteomes" id="UP000824782">
    <property type="component" value="Unassembled WGS sequence"/>
</dbReference>
<dbReference type="AlphaFoldDB" id="A0AAV6ZPA2"/>
<evidence type="ECO:0000313" key="1">
    <source>
        <dbReference type="EMBL" id="KAG8551032.1"/>
    </source>
</evidence>
<keyword evidence="2" id="KW-1185">Reference proteome</keyword>